<proteinExistence type="predicted"/>
<feature type="non-terminal residue" evidence="2">
    <location>
        <position position="1"/>
    </location>
</feature>
<sequence length="163" mass="18001">MLPQIVTLSPRRKSWSLLEKWEQRLRQILLKQEKNPEKPKEEVNNTPTNPKESAKPSTLSSSKESTAPTQSPKSTALNPKFRKRPDCKTPQGKDGPTNPPQSLLSKDQAQQNTTGRQGSVGRSTTPSSIASSSSRSKGTPVSKRPQRKAKQNKKSKLLSFGIT</sequence>
<feature type="compositionally biased region" description="Polar residues" evidence="1">
    <location>
        <begin position="100"/>
        <end position="121"/>
    </location>
</feature>
<accession>A0A6H5HHI5</accession>
<organism evidence="2 3">
    <name type="scientific">Nesidiocoris tenuis</name>
    <dbReference type="NCBI Taxonomy" id="355587"/>
    <lineage>
        <taxon>Eukaryota</taxon>
        <taxon>Metazoa</taxon>
        <taxon>Ecdysozoa</taxon>
        <taxon>Arthropoda</taxon>
        <taxon>Hexapoda</taxon>
        <taxon>Insecta</taxon>
        <taxon>Pterygota</taxon>
        <taxon>Neoptera</taxon>
        <taxon>Paraneoptera</taxon>
        <taxon>Hemiptera</taxon>
        <taxon>Heteroptera</taxon>
        <taxon>Panheteroptera</taxon>
        <taxon>Cimicomorpha</taxon>
        <taxon>Miridae</taxon>
        <taxon>Dicyphina</taxon>
        <taxon>Nesidiocoris</taxon>
    </lineage>
</organism>
<keyword evidence="3" id="KW-1185">Reference proteome</keyword>
<feature type="compositionally biased region" description="Low complexity" evidence="1">
    <location>
        <begin position="122"/>
        <end position="136"/>
    </location>
</feature>
<gene>
    <name evidence="2" type="ORF">NTEN_LOCUS21506</name>
</gene>
<evidence type="ECO:0000256" key="1">
    <source>
        <dbReference type="SAM" id="MobiDB-lite"/>
    </source>
</evidence>
<feature type="compositionally biased region" description="Basic and acidic residues" evidence="1">
    <location>
        <begin position="30"/>
        <end position="43"/>
    </location>
</feature>
<feature type="compositionally biased region" description="Basic residues" evidence="1">
    <location>
        <begin position="144"/>
        <end position="156"/>
    </location>
</feature>
<feature type="compositionally biased region" description="Polar residues" evidence="1">
    <location>
        <begin position="48"/>
        <end position="77"/>
    </location>
</feature>
<name>A0A6H5HHI5_9HEMI</name>
<dbReference type="AlphaFoldDB" id="A0A6H5HHI5"/>
<evidence type="ECO:0000313" key="2">
    <source>
        <dbReference type="EMBL" id="CAB0017502.1"/>
    </source>
</evidence>
<dbReference type="Proteomes" id="UP000479000">
    <property type="component" value="Unassembled WGS sequence"/>
</dbReference>
<evidence type="ECO:0000313" key="3">
    <source>
        <dbReference type="Proteomes" id="UP000479000"/>
    </source>
</evidence>
<dbReference type="EMBL" id="CADCXU010031514">
    <property type="protein sequence ID" value="CAB0017502.1"/>
    <property type="molecule type" value="Genomic_DNA"/>
</dbReference>
<protein>
    <submittedName>
        <fullName evidence="2">Uncharacterized protein</fullName>
    </submittedName>
</protein>
<feature type="region of interest" description="Disordered" evidence="1">
    <location>
        <begin position="30"/>
        <end position="163"/>
    </location>
</feature>
<reference evidence="2 3" key="1">
    <citation type="submission" date="2020-02" db="EMBL/GenBank/DDBJ databases">
        <authorList>
            <person name="Ferguson B K."/>
        </authorList>
    </citation>
    <scope>NUCLEOTIDE SEQUENCE [LARGE SCALE GENOMIC DNA]</scope>
</reference>